<dbReference type="EMBL" id="CM002874">
    <property type="protein sequence ID" value="KFK32839.1"/>
    <property type="molecule type" value="Genomic_DNA"/>
</dbReference>
<accession>A0A087GSI7</accession>
<dbReference type="GO" id="GO:0048476">
    <property type="term" value="C:Holliday junction resolvase complex"/>
    <property type="evidence" value="ECO:0007669"/>
    <property type="project" value="InterPro"/>
</dbReference>
<name>A0A087GSI7_ARAAL</name>
<proteinExistence type="inferred from homology"/>
<evidence type="ECO:0000313" key="26">
    <source>
        <dbReference type="Proteomes" id="UP000029120"/>
    </source>
</evidence>
<dbReference type="GO" id="GO:0006310">
    <property type="term" value="P:DNA recombination"/>
    <property type="evidence" value="ECO:0007669"/>
    <property type="project" value="UniProtKB-KW"/>
</dbReference>
<dbReference type="Gene3D" id="1.10.150.670">
    <property type="entry name" value="Crossover junction endonuclease EME1, DNA-binding domain"/>
    <property type="match status" value="1"/>
</dbReference>
<comment type="subunit">
    <text evidence="21">Forms a heterodimer with MUS81.</text>
</comment>
<dbReference type="SMART" id="SM00891">
    <property type="entry name" value="ERCC4"/>
    <property type="match status" value="1"/>
</dbReference>
<dbReference type="eggNOG" id="ENOG502SDU4">
    <property type="taxonomic scope" value="Eukaryota"/>
</dbReference>
<keyword evidence="7" id="KW-0479">Metal-binding</keyword>
<organism evidence="25 26">
    <name type="scientific">Arabis alpina</name>
    <name type="common">Alpine rock-cress</name>
    <dbReference type="NCBI Taxonomy" id="50452"/>
    <lineage>
        <taxon>Eukaryota</taxon>
        <taxon>Viridiplantae</taxon>
        <taxon>Streptophyta</taxon>
        <taxon>Embryophyta</taxon>
        <taxon>Tracheophyta</taxon>
        <taxon>Spermatophyta</taxon>
        <taxon>Magnoliopsida</taxon>
        <taxon>eudicotyledons</taxon>
        <taxon>Gunneridae</taxon>
        <taxon>Pentapetalae</taxon>
        <taxon>rosids</taxon>
        <taxon>malvids</taxon>
        <taxon>Brassicales</taxon>
        <taxon>Brassicaceae</taxon>
        <taxon>Arabideae</taxon>
        <taxon>Arabis</taxon>
    </lineage>
</organism>
<keyword evidence="6" id="KW-0540">Nuclease</keyword>
<evidence type="ECO:0000256" key="18">
    <source>
        <dbReference type="ARBA" id="ARBA00023254"/>
    </source>
</evidence>
<dbReference type="Gramene" id="KFK32839">
    <property type="protein sequence ID" value="KFK32839"/>
    <property type="gene ID" value="AALP_AA6G293600"/>
</dbReference>
<evidence type="ECO:0000256" key="13">
    <source>
        <dbReference type="ARBA" id="ARBA00022842"/>
    </source>
</evidence>
<dbReference type="FunFam" id="3.40.50.10130:FF:000013">
    <property type="entry name" value="Crossover junction endonuclease EME1"/>
    <property type="match status" value="1"/>
</dbReference>
<dbReference type="GO" id="GO:0003677">
    <property type="term" value="F:DNA binding"/>
    <property type="evidence" value="ECO:0007669"/>
    <property type="project" value="InterPro"/>
</dbReference>
<feature type="domain" description="ERCC4" evidence="24">
    <location>
        <begin position="309"/>
        <end position="539"/>
    </location>
</feature>
<dbReference type="CDD" id="cd20083">
    <property type="entry name" value="XPF_nuclease_EME"/>
    <property type="match status" value="1"/>
</dbReference>
<evidence type="ECO:0000256" key="8">
    <source>
        <dbReference type="ARBA" id="ARBA00022759"/>
    </source>
</evidence>
<comment type="cofactor">
    <cofactor evidence="1">
        <name>Ca(2+)</name>
        <dbReference type="ChEBI" id="CHEBI:29108"/>
    </cofactor>
</comment>
<evidence type="ECO:0000256" key="2">
    <source>
        <dbReference type="ARBA" id="ARBA00001946"/>
    </source>
</evidence>
<keyword evidence="18" id="KW-0469">Meiosis</keyword>
<gene>
    <name evidence="25" type="ordered locus">AALP_Aa6g293600</name>
</gene>
<sequence length="607" mass="68670">MEDQILISDEEDQFSPLPSLSKRPRIDPISTILISDSDPTPQKQPPESSSTPLFVPDTPFSDDFSVVKCSFASGDRDDKFSGKRVISLDSEFEDSPGPETSKKYESVVTDFREPLRGLEFGLGDGSENDRILERSIGKRVISLDSEFEDFPRPEILRKCEPVLADFWEPHCGLDFRSSDADAVEVNTGITEPNIDDNTNWMHEVSFRSSLTNDTIEVDSDQEKEDISIEKMGRKKQIRSHKTTTLQSEALPKKKLTVEEKTRALEEKKLRKEQEKLQKAALKAEEAERKKLEKEKQKWEKGKLALKSIVAEIDTKVVEGSTGGLLLSRFSEKGITVRVAPNPIERSIVWTMKIPEDIAPLFPQGPKIPYVLLVYEAEDFCNLVANERFLENISRVQDQYPSYTVCCLTNKLMSYVKKREKEDYKNPGKWRRPPIDEVLAKLTTHYVKVHSRHCIDEAEIAEHVVGLTSSLASCQFRKKLTMLSVNANGALVSKDSVDKHLIKKSPWLKALVAIPKVQPRYAVAVWKKYPSMKSLLKVYMDPNISVHEKEFLLKDLKVEGLVGAEIRLGEVCSKRIYRVLMSPSGAIKTDDVENGAAFFTHSPHLGTT</sequence>
<evidence type="ECO:0000256" key="14">
    <source>
        <dbReference type="ARBA" id="ARBA00023054"/>
    </source>
</evidence>
<keyword evidence="14 22" id="KW-0175">Coiled coil</keyword>
<dbReference type="AlphaFoldDB" id="A0A087GSI7"/>
<dbReference type="Pfam" id="PF02732">
    <property type="entry name" value="ERCC4"/>
    <property type="match status" value="1"/>
</dbReference>
<keyword evidence="9" id="KW-0227">DNA damage</keyword>
<evidence type="ECO:0000256" key="9">
    <source>
        <dbReference type="ARBA" id="ARBA00022763"/>
    </source>
</evidence>
<keyword evidence="19" id="KW-0131">Cell cycle</keyword>
<evidence type="ECO:0000256" key="11">
    <source>
        <dbReference type="ARBA" id="ARBA00022801"/>
    </source>
</evidence>
<evidence type="ECO:0000256" key="23">
    <source>
        <dbReference type="SAM" id="MobiDB-lite"/>
    </source>
</evidence>
<dbReference type="GO" id="GO:0016787">
    <property type="term" value="F:hydrolase activity"/>
    <property type="evidence" value="ECO:0007669"/>
    <property type="project" value="UniProtKB-KW"/>
</dbReference>
<keyword evidence="15" id="KW-0233">DNA recombination</keyword>
<keyword evidence="10" id="KW-0498">Mitosis</keyword>
<keyword evidence="5" id="KW-0132">Cell division</keyword>
<dbReference type="InterPro" id="IPR047524">
    <property type="entry name" value="XPF_nuclease_EME1_plant/arthr"/>
</dbReference>
<evidence type="ECO:0000256" key="19">
    <source>
        <dbReference type="ARBA" id="ARBA00023306"/>
    </source>
</evidence>
<feature type="compositionally biased region" description="Acidic residues" evidence="23">
    <location>
        <begin position="1"/>
        <end position="13"/>
    </location>
</feature>
<keyword evidence="8" id="KW-0255">Endonuclease</keyword>
<evidence type="ECO:0000256" key="17">
    <source>
        <dbReference type="ARBA" id="ARBA00023242"/>
    </source>
</evidence>
<evidence type="ECO:0000256" key="3">
    <source>
        <dbReference type="ARBA" id="ARBA00004123"/>
    </source>
</evidence>
<feature type="region of interest" description="Disordered" evidence="23">
    <location>
        <begin position="1"/>
        <end position="57"/>
    </location>
</feature>
<keyword evidence="11" id="KW-0378">Hydrolase</keyword>
<dbReference type="GO" id="GO:0046872">
    <property type="term" value="F:metal ion binding"/>
    <property type="evidence" value="ECO:0007669"/>
    <property type="project" value="UniProtKB-KW"/>
</dbReference>
<dbReference type="GO" id="GO:0005634">
    <property type="term" value="C:nucleus"/>
    <property type="evidence" value="ECO:0007669"/>
    <property type="project" value="UniProtKB-SubCell"/>
</dbReference>
<reference evidence="26" key="1">
    <citation type="journal article" date="2015" name="Nat. Plants">
        <title>Genome expansion of Arabis alpina linked with retrotransposition and reduced symmetric DNA methylation.</title>
        <authorList>
            <person name="Willing E.M."/>
            <person name="Rawat V."/>
            <person name="Mandakova T."/>
            <person name="Maumus F."/>
            <person name="James G.V."/>
            <person name="Nordstroem K.J."/>
            <person name="Becker C."/>
            <person name="Warthmann N."/>
            <person name="Chica C."/>
            <person name="Szarzynska B."/>
            <person name="Zytnicki M."/>
            <person name="Albani M.C."/>
            <person name="Kiefer C."/>
            <person name="Bergonzi S."/>
            <person name="Castaings L."/>
            <person name="Mateos J.L."/>
            <person name="Berns M.C."/>
            <person name="Bujdoso N."/>
            <person name="Piofczyk T."/>
            <person name="de Lorenzo L."/>
            <person name="Barrero-Sicilia C."/>
            <person name="Mateos I."/>
            <person name="Piednoel M."/>
            <person name="Hagmann J."/>
            <person name="Chen-Min-Tao R."/>
            <person name="Iglesias-Fernandez R."/>
            <person name="Schuster S.C."/>
            <person name="Alonso-Blanco C."/>
            <person name="Roudier F."/>
            <person name="Carbonero P."/>
            <person name="Paz-Ares J."/>
            <person name="Davis S.J."/>
            <person name="Pecinka A."/>
            <person name="Quesneville H."/>
            <person name="Colot V."/>
            <person name="Lysak M.A."/>
            <person name="Weigel D."/>
            <person name="Coupland G."/>
            <person name="Schneeberger K."/>
        </authorList>
    </citation>
    <scope>NUCLEOTIDE SEQUENCE [LARGE SCALE GENOMIC DNA]</scope>
    <source>
        <strain evidence="26">cv. Pajares</strain>
    </source>
</reference>
<keyword evidence="26" id="KW-1185">Reference proteome</keyword>
<evidence type="ECO:0000259" key="24">
    <source>
        <dbReference type="SMART" id="SM00891"/>
    </source>
</evidence>
<dbReference type="Gene3D" id="3.40.50.10130">
    <property type="match status" value="1"/>
</dbReference>
<dbReference type="Proteomes" id="UP000029120">
    <property type="component" value="Chromosome 6"/>
</dbReference>
<evidence type="ECO:0000256" key="7">
    <source>
        <dbReference type="ARBA" id="ARBA00022723"/>
    </source>
</evidence>
<evidence type="ECO:0000256" key="4">
    <source>
        <dbReference type="ARBA" id="ARBA00005313"/>
    </source>
</evidence>
<dbReference type="GO" id="GO:0051321">
    <property type="term" value="P:meiotic cell cycle"/>
    <property type="evidence" value="ECO:0007669"/>
    <property type="project" value="UniProtKB-KW"/>
</dbReference>
<comment type="function">
    <text evidence="20">Interacts with MUS81 to form a DNA structure-specific endonuclease with substrate preference for branched DNA structures with a 5'-end at the branch nick. Typical substrates include 3'-flap structures, D-loops, replication forks, nicked Holliday junctions and also intact Holliday junctions with a reduced efficiency. May be required in mitosis for the processing of stalled or collapsed replication fork intermediates. Plays a role in DNA repair and in genotoxic stress-induced homologous recombination (HR) in somatic cells. Mediates a subset of meiotic recombination events that are insensitive to crossover interference.</text>
</comment>
<dbReference type="PANTHER" id="PTHR21077">
    <property type="entry name" value="EME1 PROTEIN"/>
    <property type="match status" value="1"/>
</dbReference>
<evidence type="ECO:0000256" key="20">
    <source>
        <dbReference type="ARBA" id="ARBA00059712"/>
    </source>
</evidence>
<dbReference type="InterPro" id="IPR006166">
    <property type="entry name" value="ERCC4_domain"/>
</dbReference>
<protein>
    <recommendedName>
        <fullName evidence="24">ERCC4 domain-containing protein</fullName>
    </recommendedName>
</protein>
<comment type="similarity">
    <text evidence="4">Belongs to the EME1/MMS4 family.</text>
</comment>
<dbReference type="GO" id="GO:0051301">
    <property type="term" value="P:cell division"/>
    <property type="evidence" value="ECO:0007669"/>
    <property type="project" value="UniProtKB-KW"/>
</dbReference>
<evidence type="ECO:0000256" key="10">
    <source>
        <dbReference type="ARBA" id="ARBA00022776"/>
    </source>
</evidence>
<dbReference type="InterPro" id="IPR033310">
    <property type="entry name" value="Mms4/EME1/EME2"/>
</dbReference>
<dbReference type="PANTHER" id="PTHR21077:SF5">
    <property type="entry name" value="CROSSOVER JUNCTION ENDONUCLEASE MMS4"/>
    <property type="match status" value="1"/>
</dbReference>
<evidence type="ECO:0000256" key="12">
    <source>
        <dbReference type="ARBA" id="ARBA00022837"/>
    </source>
</evidence>
<dbReference type="CDD" id="cd22265">
    <property type="entry name" value="UDM1_RNF168"/>
    <property type="match status" value="1"/>
</dbReference>
<keyword evidence="12" id="KW-0106">Calcium</keyword>
<dbReference type="GO" id="GO:0006281">
    <property type="term" value="P:DNA repair"/>
    <property type="evidence" value="ECO:0007669"/>
    <property type="project" value="UniProtKB-KW"/>
</dbReference>
<dbReference type="OMA" id="NTNWMHE"/>
<evidence type="ECO:0000256" key="21">
    <source>
        <dbReference type="ARBA" id="ARBA00066032"/>
    </source>
</evidence>
<evidence type="ECO:0000256" key="6">
    <source>
        <dbReference type="ARBA" id="ARBA00022722"/>
    </source>
</evidence>
<feature type="coiled-coil region" evidence="22">
    <location>
        <begin position="257"/>
        <end position="301"/>
    </location>
</feature>
<evidence type="ECO:0000256" key="5">
    <source>
        <dbReference type="ARBA" id="ARBA00022618"/>
    </source>
</evidence>
<evidence type="ECO:0000313" key="25">
    <source>
        <dbReference type="EMBL" id="KFK32839.1"/>
    </source>
</evidence>
<feature type="compositionally biased region" description="Polar residues" evidence="23">
    <location>
        <begin position="32"/>
        <end position="52"/>
    </location>
</feature>
<keyword evidence="17" id="KW-0539">Nucleus</keyword>
<dbReference type="FunFam" id="1.10.150.670:FF:000007">
    <property type="entry name" value="Crossover junction endonuclease EME1B"/>
    <property type="match status" value="1"/>
</dbReference>
<comment type="subcellular location">
    <subcellularLocation>
        <location evidence="3">Nucleus</location>
    </subcellularLocation>
</comment>
<dbReference type="Pfam" id="PF21292">
    <property type="entry name" value="EME1-MUS81_C"/>
    <property type="match status" value="1"/>
</dbReference>
<dbReference type="InterPro" id="IPR042530">
    <property type="entry name" value="EME1/EME2_C"/>
</dbReference>
<evidence type="ECO:0000256" key="16">
    <source>
        <dbReference type="ARBA" id="ARBA00023204"/>
    </source>
</evidence>
<evidence type="ECO:0000256" key="22">
    <source>
        <dbReference type="SAM" id="Coils"/>
    </source>
</evidence>
<dbReference type="OrthoDB" id="343092at2759"/>
<dbReference type="GO" id="GO:0004519">
    <property type="term" value="F:endonuclease activity"/>
    <property type="evidence" value="ECO:0007669"/>
    <property type="project" value="UniProtKB-KW"/>
</dbReference>
<keyword evidence="16" id="KW-0234">DNA repair</keyword>
<evidence type="ECO:0000256" key="15">
    <source>
        <dbReference type="ARBA" id="ARBA00023172"/>
    </source>
</evidence>
<keyword evidence="13" id="KW-0460">Magnesium</keyword>
<evidence type="ECO:0000256" key="1">
    <source>
        <dbReference type="ARBA" id="ARBA00001913"/>
    </source>
</evidence>
<comment type="cofactor">
    <cofactor evidence="2">
        <name>Mg(2+)</name>
        <dbReference type="ChEBI" id="CHEBI:18420"/>
    </cofactor>
</comment>